<dbReference type="STRING" id="51028.A0A0N4UZT5"/>
<reference evidence="1 2" key="2">
    <citation type="submission" date="2018-10" db="EMBL/GenBank/DDBJ databases">
        <authorList>
            <consortium name="Pathogen Informatics"/>
        </authorList>
    </citation>
    <scope>NUCLEOTIDE SEQUENCE [LARGE SCALE GENOMIC DNA]</scope>
</reference>
<dbReference type="Proteomes" id="UP000274131">
    <property type="component" value="Unassembled WGS sequence"/>
</dbReference>
<keyword evidence="2" id="KW-1185">Reference proteome</keyword>
<name>A0A0N4UZT5_ENTVE</name>
<evidence type="ECO:0000313" key="3">
    <source>
        <dbReference type="WBParaSite" id="EVEC_0000315101-mRNA-1"/>
    </source>
</evidence>
<reference evidence="3" key="1">
    <citation type="submission" date="2017-02" db="UniProtKB">
        <authorList>
            <consortium name="WormBaseParasite"/>
        </authorList>
    </citation>
    <scope>IDENTIFICATION</scope>
</reference>
<dbReference type="AlphaFoldDB" id="A0A0N4UZT5"/>
<proteinExistence type="predicted"/>
<sequence length="37" mass="4556">MHECHWFCNNTNGQTIFDRCMECLSWRGQHCFQCFEL</sequence>
<evidence type="ECO:0000313" key="1">
    <source>
        <dbReference type="EMBL" id="VDD87716.1"/>
    </source>
</evidence>
<evidence type="ECO:0000313" key="2">
    <source>
        <dbReference type="Proteomes" id="UP000274131"/>
    </source>
</evidence>
<dbReference type="OrthoDB" id="5848454at2759"/>
<protein>
    <submittedName>
        <fullName evidence="3">Zn_Tnp_IS91 domain-containing protein</fullName>
    </submittedName>
</protein>
<gene>
    <name evidence="1" type="ORF">EVEC_LOCUS2859</name>
</gene>
<dbReference type="EMBL" id="UXUI01007462">
    <property type="protein sequence ID" value="VDD87716.1"/>
    <property type="molecule type" value="Genomic_DNA"/>
</dbReference>
<accession>A0A0N4UZT5</accession>
<dbReference type="WBParaSite" id="EVEC_0000315101-mRNA-1">
    <property type="protein sequence ID" value="EVEC_0000315101-mRNA-1"/>
    <property type="gene ID" value="EVEC_0000315101"/>
</dbReference>
<organism evidence="3">
    <name type="scientific">Enterobius vermicularis</name>
    <name type="common">Human pinworm</name>
    <dbReference type="NCBI Taxonomy" id="51028"/>
    <lineage>
        <taxon>Eukaryota</taxon>
        <taxon>Metazoa</taxon>
        <taxon>Ecdysozoa</taxon>
        <taxon>Nematoda</taxon>
        <taxon>Chromadorea</taxon>
        <taxon>Rhabditida</taxon>
        <taxon>Spirurina</taxon>
        <taxon>Oxyuridomorpha</taxon>
        <taxon>Oxyuroidea</taxon>
        <taxon>Oxyuridae</taxon>
        <taxon>Enterobius</taxon>
    </lineage>
</organism>